<dbReference type="AlphaFoldDB" id="A0A7R8H5X2"/>
<dbReference type="Proteomes" id="UP000675881">
    <property type="component" value="Chromosome 3"/>
</dbReference>
<feature type="region of interest" description="Disordered" evidence="1">
    <location>
        <begin position="1"/>
        <end position="84"/>
    </location>
</feature>
<feature type="region of interest" description="Disordered" evidence="1">
    <location>
        <begin position="351"/>
        <end position="414"/>
    </location>
</feature>
<feature type="region of interest" description="Disordered" evidence="1">
    <location>
        <begin position="510"/>
        <end position="544"/>
    </location>
</feature>
<reference evidence="2" key="1">
    <citation type="submission" date="2021-02" db="EMBL/GenBank/DDBJ databases">
        <authorList>
            <person name="Bekaert M."/>
        </authorList>
    </citation>
    <scope>NUCLEOTIDE SEQUENCE</scope>
    <source>
        <strain evidence="2">IoA-00</strain>
    </source>
</reference>
<dbReference type="EMBL" id="HG994582">
    <property type="protein sequence ID" value="CAF2888779.1"/>
    <property type="molecule type" value="Genomic_DNA"/>
</dbReference>
<gene>
    <name evidence="2" type="ORF">LSAA_7961</name>
</gene>
<keyword evidence="3" id="KW-1185">Reference proteome</keyword>
<dbReference type="OrthoDB" id="668540at2759"/>
<proteinExistence type="predicted"/>
<evidence type="ECO:0000313" key="2">
    <source>
        <dbReference type="EMBL" id="CAF2888779.1"/>
    </source>
</evidence>
<feature type="compositionally biased region" description="Polar residues" evidence="1">
    <location>
        <begin position="524"/>
        <end position="544"/>
    </location>
</feature>
<evidence type="ECO:0000256" key="1">
    <source>
        <dbReference type="SAM" id="MobiDB-lite"/>
    </source>
</evidence>
<feature type="compositionally biased region" description="Low complexity" evidence="1">
    <location>
        <begin position="366"/>
        <end position="389"/>
    </location>
</feature>
<protein>
    <submittedName>
        <fullName evidence="2">PUM</fullName>
    </submittedName>
</protein>
<feature type="compositionally biased region" description="Gly residues" evidence="1">
    <location>
        <begin position="351"/>
        <end position="360"/>
    </location>
</feature>
<name>A0A7R8H5X2_LEPSM</name>
<accession>A0A7R8H5X2</accession>
<organism evidence="2 3">
    <name type="scientific">Lepeophtheirus salmonis</name>
    <name type="common">Salmon louse</name>
    <name type="synonym">Caligus salmonis</name>
    <dbReference type="NCBI Taxonomy" id="72036"/>
    <lineage>
        <taxon>Eukaryota</taxon>
        <taxon>Metazoa</taxon>
        <taxon>Ecdysozoa</taxon>
        <taxon>Arthropoda</taxon>
        <taxon>Crustacea</taxon>
        <taxon>Multicrustacea</taxon>
        <taxon>Hexanauplia</taxon>
        <taxon>Copepoda</taxon>
        <taxon>Siphonostomatoida</taxon>
        <taxon>Caligidae</taxon>
        <taxon>Lepeophtheirus</taxon>
    </lineage>
</organism>
<feature type="compositionally biased region" description="Polar residues" evidence="1">
    <location>
        <begin position="1"/>
        <end position="14"/>
    </location>
</feature>
<sequence length="653" mass="68706">MPGSTEMITPSTKLWGTIDDSGKPDDKMLNINDSMWRDGQIPVPPDINLPRRGPGSAFPTQVPSVRKSKRAKRKSSSNNNSTDVKFDSMSMVEYVLGTGAPGGNTPSKIQANIEDTMVRLNLNQTDVEIKKEDPEDNGNNGNQVQTVATQEGDSSYSHLHPLKQMESNKRLFLKEEPPVHLDSNFSQVIIDHNVQFGNLALLMHPVISNYHIFKELFQDGFNPDNQNIYRNQTTATIAAAVAAANGNNNNGGNGNNAALSQQALALLPHQQQFLTAQQIASLQAFGPAAAAAAAAAAGGGSPYLINAQDQYLAAGALVPGQGGALPILPISYPYGLPWGVYPAAGLLQQNGGGSSAGGPNGATNPMNQQQPQQQNQQQSQQQSGMRRPGTPGTPVPNDLTNGSGGGGSNNNGQNQQAAVAAAAAAAAQYQQMVPAFYDQTGNLVRLGSVPPLRLVPPGQLLINNGAAAAAAAAAAGLSNTPAGMQQRNTLGFGGNNNNLGSLGSPSLSASLSGFSSGRRDSADRNTANSGFSPSLNDQFGKSTKTTGWPKQLRSYWCISCGSSWNGLGIFNAGGDRIFNSDPNGGGGLMRNGVLNNGGVFGTVATNNLFNNNNNNIKTRHNSNSIDKPSPTRSRLLEDFRNNRFPNITLRDLI</sequence>
<feature type="compositionally biased region" description="Basic residues" evidence="1">
    <location>
        <begin position="66"/>
        <end position="75"/>
    </location>
</feature>
<evidence type="ECO:0000313" key="3">
    <source>
        <dbReference type="Proteomes" id="UP000675881"/>
    </source>
</evidence>